<dbReference type="InterPro" id="IPR041490">
    <property type="entry name" value="KstR2_TetR_C"/>
</dbReference>
<evidence type="ECO:0000256" key="2">
    <source>
        <dbReference type="ARBA" id="ARBA00023125"/>
    </source>
</evidence>
<evidence type="ECO:0000256" key="3">
    <source>
        <dbReference type="PROSITE-ProRule" id="PRU00335"/>
    </source>
</evidence>
<evidence type="ECO:0000259" key="5">
    <source>
        <dbReference type="PROSITE" id="PS50977"/>
    </source>
</evidence>
<feature type="domain" description="HTH tetR-type" evidence="5">
    <location>
        <begin position="38"/>
        <end position="98"/>
    </location>
</feature>
<dbReference type="GO" id="GO:0000976">
    <property type="term" value="F:transcription cis-regulatory region binding"/>
    <property type="evidence" value="ECO:0007669"/>
    <property type="project" value="TreeGrafter"/>
</dbReference>
<dbReference type="GO" id="GO:0003700">
    <property type="term" value="F:DNA-binding transcription factor activity"/>
    <property type="evidence" value="ECO:0007669"/>
    <property type="project" value="TreeGrafter"/>
</dbReference>
<dbReference type="Pfam" id="PF17932">
    <property type="entry name" value="TetR_C_24"/>
    <property type="match status" value="1"/>
</dbReference>
<dbReference type="EMBL" id="CP021455">
    <property type="protein sequence ID" value="ARU05910.1"/>
    <property type="molecule type" value="Genomic_DNA"/>
</dbReference>
<feature type="region of interest" description="Disordered" evidence="4">
    <location>
        <begin position="247"/>
        <end position="275"/>
    </location>
</feature>
<protein>
    <recommendedName>
        <fullName evidence="5">HTH tetR-type domain-containing protein</fullName>
    </recommendedName>
</protein>
<keyword evidence="2 3" id="KW-0238">DNA-binding</keyword>
<dbReference type="Pfam" id="PF00440">
    <property type="entry name" value="TetR_N"/>
    <property type="match status" value="1"/>
</dbReference>
<dbReference type="PANTHER" id="PTHR30055:SF183">
    <property type="entry name" value="NUCLEOID OCCLUSION FACTOR SLMA"/>
    <property type="match status" value="1"/>
</dbReference>
<evidence type="ECO:0000313" key="6">
    <source>
        <dbReference type="EMBL" id="ARU05910.1"/>
    </source>
</evidence>
<gene>
    <name evidence="6" type="ORF">CCO03_15615</name>
</gene>
<evidence type="ECO:0000313" key="7">
    <source>
        <dbReference type="Proteomes" id="UP000196138"/>
    </source>
</evidence>
<dbReference type="KEGG" id="cser:CCO03_15615"/>
<feature type="region of interest" description="Disordered" evidence="4">
    <location>
        <begin position="1"/>
        <end position="39"/>
    </location>
</feature>
<accession>A0A1Y0ER60</accession>
<dbReference type="InterPro" id="IPR050109">
    <property type="entry name" value="HTH-type_TetR-like_transc_reg"/>
</dbReference>
<dbReference type="SUPFAM" id="SSF48498">
    <property type="entry name" value="Tetracyclin repressor-like, C-terminal domain"/>
    <property type="match status" value="1"/>
</dbReference>
<dbReference type="PRINTS" id="PR00455">
    <property type="entry name" value="HTHTETR"/>
</dbReference>
<reference evidence="6 7" key="1">
    <citation type="submission" date="2017-05" db="EMBL/GenBank/DDBJ databases">
        <authorList>
            <person name="Song R."/>
            <person name="Chenine A.L."/>
            <person name="Ruprecht R.M."/>
        </authorList>
    </citation>
    <scope>NUCLEOTIDE SEQUENCE [LARGE SCALE GENOMIC DNA]</scope>
    <source>
        <strain evidence="6 7">DSM 26136</strain>
    </source>
</reference>
<keyword evidence="1" id="KW-0175">Coiled coil</keyword>
<evidence type="ECO:0000256" key="1">
    <source>
        <dbReference type="ARBA" id="ARBA00023054"/>
    </source>
</evidence>
<dbReference type="Proteomes" id="UP000196138">
    <property type="component" value="Chromosome"/>
</dbReference>
<dbReference type="Gene3D" id="1.10.357.10">
    <property type="entry name" value="Tetracycline Repressor, domain 2"/>
    <property type="match status" value="1"/>
</dbReference>
<dbReference type="AlphaFoldDB" id="A0A1Y0ER60"/>
<dbReference type="InterPro" id="IPR036271">
    <property type="entry name" value="Tet_transcr_reg_TetR-rel_C_sf"/>
</dbReference>
<sequence length="275" mass="30170">MMNWPRLKGMSTAQSLSPSEAPEIPKRGRGRPRKAGDGASRQALIVAAAKHFRRKGFDATTTRDIAQATGMQSGSPFYHFKSKNALLVAIMEEGMRSAQRSQDAVLAALPGDITARDRLAALVLNHLYVLWLPGNDFVPVMHHEWRSVPPAQRKTIQVLKDAYEVPWRDALAQLEDQGLLGTNASLARSMLFGVLHGSMTWFKPKGALRLEQLARECLNALVSEQPRTPGPAGLPPAAFDPETVVREAWRRGGRRNTDTPSPATSPLVLSKQRAA</sequence>
<dbReference type="SUPFAM" id="SSF46689">
    <property type="entry name" value="Homeodomain-like"/>
    <property type="match status" value="1"/>
</dbReference>
<organism evidence="6 7">
    <name type="scientific">Comamonas serinivorans</name>
    <dbReference type="NCBI Taxonomy" id="1082851"/>
    <lineage>
        <taxon>Bacteria</taxon>
        <taxon>Pseudomonadati</taxon>
        <taxon>Pseudomonadota</taxon>
        <taxon>Betaproteobacteria</taxon>
        <taxon>Burkholderiales</taxon>
        <taxon>Comamonadaceae</taxon>
        <taxon>Comamonas</taxon>
    </lineage>
</organism>
<name>A0A1Y0ER60_9BURK</name>
<evidence type="ECO:0000256" key="4">
    <source>
        <dbReference type="SAM" id="MobiDB-lite"/>
    </source>
</evidence>
<dbReference type="InterPro" id="IPR001647">
    <property type="entry name" value="HTH_TetR"/>
</dbReference>
<dbReference type="PANTHER" id="PTHR30055">
    <property type="entry name" value="HTH-TYPE TRANSCRIPTIONAL REGULATOR RUTR"/>
    <property type="match status" value="1"/>
</dbReference>
<feature type="DNA-binding region" description="H-T-H motif" evidence="3">
    <location>
        <begin position="61"/>
        <end position="80"/>
    </location>
</feature>
<keyword evidence="7" id="KW-1185">Reference proteome</keyword>
<dbReference type="InterPro" id="IPR009057">
    <property type="entry name" value="Homeodomain-like_sf"/>
</dbReference>
<proteinExistence type="predicted"/>
<dbReference type="PROSITE" id="PS50977">
    <property type="entry name" value="HTH_TETR_2"/>
    <property type="match status" value="1"/>
</dbReference>